<sequence length="240" mass="27855">MKLKINILILFLITNLSFAQIKMRELNELINKNEDAISLIHEWKNNAKNKIQILENDSLKSKEALFNSQVSTRSPMGAIIFHTGGILINNGWIRIYGSGNEKLNRNLPEWNKGKTFQNYGEKPNHLIIADDAVGGFFLLNGGDLGNDLGKIYYLSPDNLEPEALDLSYTDFIDFCFNGNIENFYKDLRWKNWENDFKALNTNEAFMFYPYLWTKEGKNINKVQKTKVNMVEIYKLRTQKL</sequence>
<dbReference type="OrthoDB" id="1550811at2"/>
<dbReference type="InterPro" id="IPR021239">
    <property type="entry name" value="DUF2625"/>
</dbReference>
<dbReference type="RefSeq" id="WP_079665356.1">
    <property type="nucleotide sequence ID" value="NZ_FUYZ01000001.1"/>
</dbReference>
<evidence type="ECO:0000313" key="3">
    <source>
        <dbReference type="Proteomes" id="UP000191112"/>
    </source>
</evidence>
<dbReference type="EMBL" id="FUYZ01000001">
    <property type="protein sequence ID" value="SKB57947.1"/>
    <property type="molecule type" value="Genomic_DNA"/>
</dbReference>
<feature type="coiled-coil region" evidence="1">
    <location>
        <begin position="16"/>
        <end position="64"/>
    </location>
</feature>
<dbReference type="Proteomes" id="UP000191112">
    <property type="component" value="Unassembled WGS sequence"/>
</dbReference>
<gene>
    <name evidence="2" type="ORF">SAMN05660477_00014</name>
</gene>
<accession>A0A1T5CEP6</accession>
<dbReference type="STRING" id="619805.SAMN05660477_00014"/>
<proteinExistence type="predicted"/>
<evidence type="ECO:0000256" key="1">
    <source>
        <dbReference type="SAM" id="Coils"/>
    </source>
</evidence>
<keyword evidence="3" id="KW-1185">Reference proteome</keyword>
<dbReference type="InterPro" id="IPR037883">
    <property type="entry name" value="Knr4/Smi1-like_sf"/>
</dbReference>
<reference evidence="2 3" key="1">
    <citation type="submission" date="2017-02" db="EMBL/GenBank/DDBJ databases">
        <authorList>
            <person name="Peterson S.W."/>
        </authorList>
    </citation>
    <scope>NUCLEOTIDE SEQUENCE [LARGE SCALE GENOMIC DNA]</scope>
    <source>
        <strain evidence="2 3">DSM 22323</strain>
    </source>
</reference>
<name>A0A1T5CEP6_9FLAO</name>
<dbReference type="SUPFAM" id="SSF160631">
    <property type="entry name" value="SMI1/KNR4-like"/>
    <property type="match status" value="1"/>
</dbReference>
<dbReference type="NCBIfam" id="NF008498">
    <property type="entry name" value="PRK11408.1-5"/>
    <property type="match status" value="1"/>
</dbReference>
<dbReference type="Pfam" id="PF10946">
    <property type="entry name" value="DUF2625"/>
    <property type="match status" value="1"/>
</dbReference>
<protein>
    <recommendedName>
        <fullName evidence="4">DUF2625 domain-containing protein</fullName>
    </recommendedName>
</protein>
<evidence type="ECO:0000313" key="2">
    <source>
        <dbReference type="EMBL" id="SKB57947.1"/>
    </source>
</evidence>
<evidence type="ECO:0008006" key="4">
    <source>
        <dbReference type="Google" id="ProtNLM"/>
    </source>
</evidence>
<organism evidence="2 3">
    <name type="scientific">Soonwooa buanensis</name>
    <dbReference type="NCBI Taxonomy" id="619805"/>
    <lineage>
        <taxon>Bacteria</taxon>
        <taxon>Pseudomonadati</taxon>
        <taxon>Bacteroidota</taxon>
        <taxon>Flavobacteriia</taxon>
        <taxon>Flavobacteriales</taxon>
        <taxon>Weeksellaceae</taxon>
        <taxon>Chryseobacterium group</taxon>
        <taxon>Soonwooa</taxon>
    </lineage>
</organism>
<keyword evidence="1" id="KW-0175">Coiled coil</keyword>
<dbReference type="AlphaFoldDB" id="A0A1T5CEP6"/>